<proteinExistence type="predicted"/>
<sequence>MPCSVNRLRLAPARTATSAAVAHKTANAHRWLNDGQSGAFFRNRIQITTPGTVTVLRFYLFHNLTCTLEA</sequence>
<accession>A0A1I7WYJ4</accession>
<reference evidence="2" key="1">
    <citation type="submission" date="2016-11" db="UniProtKB">
        <authorList>
            <consortium name="WormBaseParasite"/>
        </authorList>
    </citation>
    <scope>IDENTIFICATION</scope>
</reference>
<keyword evidence="1" id="KW-1185">Reference proteome</keyword>
<evidence type="ECO:0000313" key="1">
    <source>
        <dbReference type="Proteomes" id="UP000095283"/>
    </source>
</evidence>
<name>A0A1I7WYJ4_HETBA</name>
<dbReference type="Proteomes" id="UP000095283">
    <property type="component" value="Unplaced"/>
</dbReference>
<protein>
    <submittedName>
        <fullName evidence="2">Secreted protein</fullName>
    </submittedName>
</protein>
<dbReference type="AlphaFoldDB" id="A0A1I7WYJ4"/>
<evidence type="ECO:0000313" key="2">
    <source>
        <dbReference type="WBParaSite" id="Hba_10249"/>
    </source>
</evidence>
<organism evidence="1 2">
    <name type="scientific">Heterorhabditis bacteriophora</name>
    <name type="common">Entomopathogenic nematode worm</name>
    <dbReference type="NCBI Taxonomy" id="37862"/>
    <lineage>
        <taxon>Eukaryota</taxon>
        <taxon>Metazoa</taxon>
        <taxon>Ecdysozoa</taxon>
        <taxon>Nematoda</taxon>
        <taxon>Chromadorea</taxon>
        <taxon>Rhabditida</taxon>
        <taxon>Rhabditina</taxon>
        <taxon>Rhabditomorpha</taxon>
        <taxon>Strongyloidea</taxon>
        <taxon>Heterorhabditidae</taxon>
        <taxon>Heterorhabditis</taxon>
    </lineage>
</organism>
<dbReference type="WBParaSite" id="Hba_10249">
    <property type="protein sequence ID" value="Hba_10249"/>
    <property type="gene ID" value="Hba_10249"/>
</dbReference>